<dbReference type="InterPro" id="IPR005119">
    <property type="entry name" value="LysR_subst-bd"/>
</dbReference>
<dbReference type="PANTHER" id="PTHR30537:SF26">
    <property type="entry name" value="GLYCINE CLEAVAGE SYSTEM TRANSCRIPTIONAL ACTIVATOR"/>
    <property type="match status" value="1"/>
</dbReference>
<dbReference type="SUPFAM" id="SSF53850">
    <property type="entry name" value="Periplasmic binding protein-like II"/>
    <property type="match status" value="1"/>
</dbReference>
<dbReference type="Pfam" id="PF03466">
    <property type="entry name" value="LysR_substrate"/>
    <property type="match status" value="1"/>
</dbReference>
<reference evidence="6 7" key="1">
    <citation type="submission" date="2020-08" db="EMBL/GenBank/DDBJ databases">
        <title>Genomic Encyclopedia of Type Strains, Phase IV (KMG-IV): sequencing the most valuable type-strain genomes for metagenomic binning, comparative biology and taxonomic classification.</title>
        <authorList>
            <person name="Goeker M."/>
        </authorList>
    </citation>
    <scope>NUCLEOTIDE SEQUENCE [LARGE SCALE GENOMIC DNA]</scope>
    <source>
        <strain evidence="6 7">DSM 18233</strain>
    </source>
</reference>
<accession>A0A840R8U8</accession>
<dbReference type="GO" id="GO:0003700">
    <property type="term" value="F:DNA-binding transcription factor activity"/>
    <property type="evidence" value="ECO:0007669"/>
    <property type="project" value="InterPro"/>
</dbReference>
<dbReference type="PROSITE" id="PS50931">
    <property type="entry name" value="HTH_LYSR"/>
    <property type="match status" value="1"/>
</dbReference>
<sequence length="296" mass="33453">MPRRLPPLNALRMFEVAARLMSFTQAAGELHVTNAAVSHQMKQLEAFLGVPLFERRNNQLTLTSAGEAYLPRVREAFRALQQATDMLLDDKTITLKVAVPATFGTKWLVPRLYRFLNLHPDIRVEVNTDHERDYLHNDITIDYRQVHSPDLIVERFTSSTVFPVCSPALQATLHTPADLSKHTLLHERSPQRHTHLPNWQQWLEETGLTGIDATRGPAFSDSQMTLQCAIDGQGVALGQRILVEYDIAAGRLIKPLPTEVSLRVPYYLIFSHTAPENPGFAAFRAWLIAEAMRSED</sequence>
<dbReference type="Gene3D" id="3.40.190.10">
    <property type="entry name" value="Periplasmic binding protein-like II"/>
    <property type="match status" value="2"/>
</dbReference>
<organism evidence="6 7">
    <name type="scientific">Silvimonas terrae</name>
    <dbReference type="NCBI Taxonomy" id="300266"/>
    <lineage>
        <taxon>Bacteria</taxon>
        <taxon>Pseudomonadati</taxon>
        <taxon>Pseudomonadota</taxon>
        <taxon>Betaproteobacteria</taxon>
        <taxon>Neisseriales</taxon>
        <taxon>Chitinibacteraceae</taxon>
        <taxon>Silvimonas</taxon>
    </lineage>
</organism>
<dbReference type="Pfam" id="PF00126">
    <property type="entry name" value="HTH_1"/>
    <property type="match status" value="1"/>
</dbReference>
<dbReference type="InterPro" id="IPR036390">
    <property type="entry name" value="WH_DNA-bd_sf"/>
</dbReference>
<dbReference type="GO" id="GO:0006351">
    <property type="term" value="P:DNA-templated transcription"/>
    <property type="evidence" value="ECO:0007669"/>
    <property type="project" value="TreeGrafter"/>
</dbReference>
<dbReference type="AlphaFoldDB" id="A0A840R8U8"/>
<dbReference type="CDD" id="cd08432">
    <property type="entry name" value="PBP2_GcdR_TrpI_HvrB_AmpR_like"/>
    <property type="match status" value="1"/>
</dbReference>
<evidence type="ECO:0000256" key="3">
    <source>
        <dbReference type="ARBA" id="ARBA00023125"/>
    </source>
</evidence>
<evidence type="ECO:0000259" key="5">
    <source>
        <dbReference type="PROSITE" id="PS50931"/>
    </source>
</evidence>
<evidence type="ECO:0000313" key="6">
    <source>
        <dbReference type="EMBL" id="MBB5189317.1"/>
    </source>
</evidence>
<dbReference type="EMBL" id="JACHHN010000001">
    <property type="protein sequence ID" value="MBB5189317.1"/>
    <property type="molecule type" value="Genomic_DNA"/>
</dbReference>
<comment type="caution">
    <text evidence="6">The sequence shown here is derived from an EMBL/GenBank/DDBJ whole genome shotgun (WGS) entry which is preliminary data.</text>
</comment>
<dbReference type="Gene3D" id="1.10.10.10">
    <property type="entry name" value="Winged helix-like DNA-binding domain superfamily/Winged helix DNA-binding domain"/>
    <property type="match status" value="1"/>
</dbReference>
<keyword evidence="7" id="KW-1185">Reference proteome</keyword>
<evidence type="ECO:0000256" key="2">
    <source>
        <dbReference type="ARBA" id="ARBA00023015"/>
    </source>
</evidence>
<dbReference type="InterPro" id="IPR000847">
    <property type="entry name" value="LysR_HTH_N"/>
</dbReference>
<dbReference type="PANTHER" id="PTHR30537">
    <property type="entry name" value="HTH-TYPE TRANSCRIPTIONAL REGULATOR"/>
    <property type="match status" value="1"/>
</dbReference>
<gene>
    <name evidence="6" type="ORF">HNQ50_000027</name>
</gene>
<dbReference type="FunFam" id="3.40.190.10:FF:000017">
    <property type="entry name" value="Glycine cleavage system transcriptional activator"/>
    <property type="match status" value="1"/>
</dbReference>
<dbReference type="GO" id="GO:0043565">
    <property type="term" value="F:sequence-specific DNA binding"/>
    <property type="evidence" value="ECO:0007669"/>
    <property type="project" value="TreeGrafter"/>
</dbReference>
<evidence type="ECO:0000256" key="1">
    <source>
        <dbReference type="ARBA" id="ARBA00009437"/>
    </source>
</evidence>
<dbReference type="SUPFAM" id="SSF46785">
    <property type="entry name" value="Winged helix' DNA-binding domain"/>
    <property type="match status" value="1"/>
</dbReference>
<comment type="similarity">
    <text evidence="1">Belongs to the LysR transcriptional regulatory family.</text>
</comment>
<dbReference type="FunFam" id="1.10.10.10:FF:000038">
    <property type="entry name" value="Glycine cleavage system transcriptional activator"/>
    <property type="match status" value="1"/>
</dbReference>
<keyword evidence="4" id="KW-0804">Transcription</keyword>
<dbReference type="RefSeq" id="WP_184096330.1">
    <property type="nucleotide sequence ID" value="NZ_JACHHN010000001.1"/>
</dbReference>
<keyword evidence="2" id="KW-0805">Transcription regulation</keyword>
<keyword evidence="3" id="KW-0238">DNA-binding</keyword>
<name>A0A840R8U8_9NEIS</name>
<evidence type="ECO:0000313" key="7">
    <source>
        <dbReference type="Proteomes" id="UP000543030"/>
    </source>
</evidence>
<dbReference type="NCBIfam" id="NF008352">
    <property type="entry name" value="PRK11139.1"/>
    <property type="match status" value="1"/>
</dbReference>
<proteinExistence type="inferred from homology"/>
<dbReference type="Proteomes" id="UP000543030">
    <property type="component" value="Unassembled WGS sequence"/>
</dbReference>
<dbReference type="InterPro" id="IPR036388">
    <property type="entry name" value="WH-like_DNA-bd_sf"/>
</dbReference>
<dbReference type="InterPro" id="IPR058163">
    <property type="entry name" value="LysR-type_TF_proteobact-type"/>
</dbReference>
<evidence type="ECO:0000256" key="4">
    <source>
        <dbReference type="ARBA" id="ARBA00023163"/>
    </source>
</evidence>
<protein>
    <submittedName>
        <fullName evidence="6">LysR family glycine cleavage system transcriptional activator</fullName>
    </submittedName>
</protein>
<dbReference type="PRINTS" id="PR00039">
    <property type="entry name" value="HTHLYSR"/>
</dbReference>
<feature type="domain" description="HTH lysR-type" evidence="5">
    <location>
        <begin position="6"/>
        <end position="63"/>
    </location>
</feature>